<dbReference type="NCBIfam" id="TIGR01098">
    <property type="entry name" value="3A0109s03R"/>
    <property type="match status" value="1"/>
</dbReference>
<protein>
    <submittedName>
        <fullName evidence="5">Phosphate/phosphite/phosphonate ABC transporter substrate-binding protein</fullName>
    </submittedName>
</protein>
<proteinExistence type="inferred from homology"/>
<evidence type="ECO:0000256" key="3">
    <source>
        <dbReference type="SAM" id="SignalP"/>
    </source>
</evidence>
<dbReference type="Gene3D" id="3.40.190.10">
    <property type="entry name" value="Periplasmic binding protein-like II"/>
    <property type="match status" value="2"/>
</dbReference>
<accession>A0ABY0CVU1</accession>
<comment type="caution">
    <text evidence="5">The sequence shown here is derived from an EMBL/GenBank/DDBJ whole genome shotgun (WGS) entry which is preliminary data.</text>
</comment>
<dbReference type="SMART" id="SM00062">
    <property type="entry name" value="PBPb"/>
    <property type="match status" value="1"/>
</dbReference>
<evidence type="ECO:0000256" key="2">
    <source>
        <dbReference type="ARBA" id="ARBA00022729"/>
    </source>
</evidence>
<dbReference type="PROSITE" id="PS51257">
    <property type="entry name" value="PROKAR_LIPOPROTEIN"/>
    <property type="match status" value="1"/>
</dbReference>
<dbReference type="InterPro" id="IPR001638">
    <property type="entry name" value="Solute-binding_3/MltF_N"/>
</dbReference>
<dbReference type="EMBL" id="SADD01000001">
    <property type="protein sequence ID" value="RVU47984.1"/>
    <property type="molecule type" value="Genomic_DNA"/>
</dbReference>
<dbReference type="Proteomes" id="UP000282926">
    <property type="component" value="Unassembled WGS sequence"/>
</dbReference>
<keyword evidence="2 3" id="KW-0732">Signal</keyword>
<dbReference type="PANTHER" id="PTHR35841">
    <property type="entry name" value="PHOSPHONATES-BINDING PERIPLASMIC PROTEIN"/>
    <property type="match status" value="1"/>
</dbReference>
<dbReference type="Pfam" id="PF12974">
    <property type="entry name" value="Phosphonate-bd"/>
    <property type="match status" value="1"/>
</dbReference>
<dbReference type="SUPFAM" id="SSF53850">
    <property type="entry name" value="Periplasmic binding protein-like II"/>
    <property type="match status" value="1"/>
</dbReference>
<comment type="similarity">
    <text evidence="1">Belongs to the phosphate/phosphite/phosphonate binding protein family.</text>
</comment>
<feature type="domain" description="Solute-binding protein family 3/N-terminal" evidence="4">
    <location>
        <begin position="54"/>
        <end position="291"/>
    </location>
</feature>
<dbReference type="RefSeq" id="WP_127778837.1">
    <property type="nucleotide sequence ID" value="NZ_SADD01000001.1"/>
</dbReference>
<gene>
    <name evidence="5" type="ORF">EA187_00685</name>
</gene>
<keyword evidence="6" id="KW-1185">Reference proteome</keyword>
<name>A0ABY0CVU1_9DELT</name>
<evidence type="ECO:0000313" key="6">
    <source>
        <dbReference type="Proteomes" id="UP000282926"/>
    </source>
</evidence>
<dbReference type="CDD" id="cd01071">
    <property type="entry name" value="PBP2_PhnD_like"/>
    <property type="match status" value="1"/>
</dbReference>
<feature type="signal peptide" evidence="3">
    <location>
        <begin position="1"/>
        <end position="24"/>
    </location>
</feature>
<evidence type="ECO:0000313" key="5">
    <source>
        <dbReference type="EMBL" id="RVU47984.1"/>
    </source>
</evidence>
<dbReference type="InterPro" id="IPR005770">
    <property type="entry name" value="PhnD"/>
</dbReference>
<sequence>MMAHIHRLHRPSLALLLGTSLVLAACEKDEAAPTETTEEATAEATEGEAAEAIELTFAFQPQENPQALELDAERMAEFLEEQTGYEVEIFLPTNYSAVVEALRSDNADVAYFSGLPYLVAHENAGAELLVVEERGGNPFYYSQWYALADSDIDSIADLKGRSIAFTSPTSTSGYLFPLGKVIDEGYLKADQDPSEFFSNVTYAGGYQQALLALVNGQVDAAAASDYALNQYLDEEQRANVKVIERQGPVPTHGIAIRGDLPQEVKDKVRDALLALNEPENAELLKSVYGAERIIERSHDEHVSELKRMRDLVGFEARF</sequence>
<organism evidence="5 6">
    <name type="scientific">Lujinxingia sediminis</name>
    <dbReference type="NCBI Taxonomy" id="2480984"/>
    <lineage>
        <taxon>Bacteria</taxon>
        <taxon>Deltaproteobacteria</taxon>
        <taxon>Bradymonadales</taxon>
        <taxon>Lujinxingiaceae</taxon>
        <taxon>Lujinxingia</taxon>
    </lineage>
</organism>
<dbReference type="PANTHER" id="PTHR35841:SF1">
    <property type="entry name" value="PHOSPHONATES-BINDING PERIPLASMIC PROTEIN"/>
    <property type="match status" value="1"/>
</dbReference>
<evidence type="ECO:0000256" key="1">
    <source>
        <dbReference type="ARBA" id="ARBA00007162"/>
    </source>
</evidence>
<feature type="chain" id="PRO_5045581409" evidence="3">
    <location>
        <begin position="25"/>
        <end position="318"/>
    </location>
</feature>
<reference evidence="5 6" key="1">
    <citation type="submission" date="2019-01" db="EMBL/GenBank/DDBJ databases">
        <title>Lujinxingia litoralis gen. nov., sp. nov. and Lujinxingia sediminis gen. nov., sp. nov., new members in the order Bradymonadales, isolated from coastal sediment.</title>
        <authorList>
            <person name="Li C.-M."/>
        </authorList>
    </citation>
    <scope>NUCLEOTIDE SEQUENCE [LARGE SCALE GENOMIC DNA]</scope>
    <source>
        <strain evidence="5 6">SEH01</strain>
    </source>
</reference>
<evidence type="ECO:0000259" key="4">
    <source>
        <dbReference type="SMART" id="SM00062"/>
    </source>
</evidence>